<dbReference type="PROSITE" id="PS51354">
    <property type="entry name" value="GLUTAREDOXIN_2"/>
    <property type="match status" value="1"/>
</dbReference>
<dbReference type="Proteomes" id="UP000515163">
    <property type="component" value="Unplaced"/>
</dbReference>
<dbReference type="Pfam" id="PF00462">
    <property type="entry name" value="Glutaredoxin"/>
    <property type="match status" value="1"/>
</dbReference>
<comment type="function">
    <text evidence="1">Has a glutathione-disulfide oxidoreductase activity in the presence of NADPH and glutathione reductase. Reduces low molecular weight disulfides and proteins.</text>
</comment>
<keyword evidence="3" id="KW-0676">Redox-active center</keyword>
<evidence type="ECO:0000256" key="4">
    <source>
        <dbReference type="SAM" id="MobiDB-lite"/>
    </source>
</evidence>
<dbReference type="InterPro" id="IPR011767">
    <property type="entry name" value="GLR_AS"/>
</dbReference>
<dbReference type="PROSITE" id="PS00195">
    <property type="entry name" value="GLUTAREDOXIN_1"/>
    <property type="match status" value="1"/>
</dbReference>
<feature type="region of interest" description="Disordered" evidence="4">
    <location>
        <begin position="86"/>
        <end position="110"/>
    </location>
</feature>
<sequence>MKGRITIFSITGCPFCLRAKSKIRDQLGLEFVDINLDQHPERREEAQKRSGRRTVPQIFFNNIHVGGFDDLEKLPKEELDKLIKEVQENSPPEDAPQPPSKKSGATDEGDNNVVQFTCELDEYAELVKSIKESGLVKDHRQGLIHNYRNTFIGKEVVDWLMFTRQIERDQALAMCQNLLERHFGHSIKKGDEEKGFTDDDTLYRFLEDDESNALNTGMGSLCEPRPAHEVGEMLRHLILELYDSYLSSDGKGVDYTAMSDSSQFQDYVKHTAELQRVQVEGATREEKLSFFINIYNALVIHATVNNGPPNNLWQRYRFFNTVSYIIGGQSYSLNDIENGILRSNRRAIGAIRRPFAKNDPRLKIALDDPEPLVHFALVCGAKSCPPIKTYSAKNVNEELLLAGEAFLEGEDGCQIDMTKREIRLSKIFQWYKEDFGSNNTEVAKFVYDQIGEGDKRASLDELLSSGNYKVTYMTYNWALNSK</sequence>
<dbReference type="InParanoid" id="A0A6P8H310"/>
<dbReference type="InterPro" id="IPR036249">
    <property type="entry name" value="Thioredoxin-like_sf"/>
</dbReference>
<dbReference type="OrthoDB" id="418495at2759"/>
<keyword evidence="6" id="KW-1185">Reference proteome</keyword>
<dbReference type="PROSITE" id="PS50186">
    <property type="entry name" value="DEP"/>
    <property type="match status" value="1"/>
</dbReference>
<evidence type="ECO:0000256" key="2">
    <source>
        <dbReference type="ARBA" id="ARBA00023157"/>
    </source>
</evidence>
<evidence type="ECO:0000256" key="3">
    <source>
        <dbReference type="ARBA" id="ARBA00023284"/>
    </source>
</evidence>
<dbReference type="SUPFAM" id="SSF52833">
    <property type="entry name" value="Thioredoxin-like"/>
    <property type="match status" value="1"/>
</dbReference>
<proteinExistence type="predicted"/>
<dbReference type="GO" id="GO:0035556">
    <property type="term" value="P:intracellular signal transduction"/>
    <property type="evidence" value="ECO:0007669"/>
    <property type="project" value="InterPro"/>
</dbReference>
<dbReference type="InterPro" id="IPR006869">
    <property type="entry name" value="DUF547"/>
</dbReference>
<protein>
    <submittedName>
        <fullName evidence="7">Uncharacterized protein LOC116287451</fullName>
    </submittedName>
</protein>
<organism evidence="6 7">
    <name type="scientific">Actinia tenebrosa</name>
    <name type="common">Australian red waratah sea anemone</name>
    <dbReference type="NCBI Taxonomy" id="6105"/>
    <lineage>
        <taxon>Eukaryota</taxon>
        <taxon>Metazoa</taxon>
        <taxon>Cnidaria</taxon>
        <taxon>Anthozoa</taxon>
        <taxon>Hexacorallia</taxon>
        <taxon>Actiniaria</taxon>
        <taxon>Actiniidae</taxon>
        <taxon>Actinia</taxon>
    </lineage>
</organism>
<dbReference type="PRINTS" id="PR00160">
    <property type="entry name" value="GLUTAREDOXIN"/>
</dbReference>
<gene>
    <name evidence="7" type="primary">LOC116287451</name>
</gene>
<dbReference type="GO" id="GO:0009055">
    <property type="term" value="F:electron transfer activity"/>
    <property type="evidence" value="ECO:0007669"/>
    <property type="project" value="TreeGrafter"/>
</dbReference>
<dbReference type="GO" id="GO:0045454">
    <property type="term" value="P:cell redox homeostasis"/>
    <property type="evidence" value="ECO:0007669"/>
    <property type="project" value="TreeGrafter"/>
</dbReference>
<name>A0A6P8H310_ACTTE</name>
<dbReference type="Gene3D" id="1.10.10.10">
    <property type="entry name" value="Winged helix-like DNA-binding domain superfamily/Winged helix DNA-binding domain"/>
    <property type="match status" value="1"/>
</dbReference>
<dbReference type="KEGG" id="aten:116287451"/>
<dbReference type="GeneID" id="116287451"/>
<dbReference type="InterPro" id="IPR014025">
    <property type="entry name" value="Glutaredoxin_subgr"/>
</dbReference>
<accession>A0A6P8H310</accession>
<dbReference type="InterPro" id="IPR051548">
    <property type="entry name" value="Grx-like_ET"/>
</dbReference>
<dbReference type="RefSeq" id="XP_031549993.1">
    <property type="nucleotide sequence ID" value="XM_031694133.1"/>
</dbReference>
<dbReference type="SMART" id="SM00049">
    <property type="entry name" value="DEP"/>
    <property type="match status" value="1"/>
</dbReference>
<dbReference type="InterPro" id="IPR000591">
    <property type="entry name" value="DEP_dom"/>
</dbReference>
<dbReference type="Gene3D" id="3.40.30.10">
    <property type="entry name" value="Glutaredoxin"/>
    <property type="match status" value="1"/>
</dbReference>
<keyword evidence="2" id="KW-1015">Disulfide bond</keyword>
<evidence type="ECO:0000313" key="6">
    <source>
        <dbReference type="Proteomes" id="UP000515163"/>
    </source>
</evidence>
<dbReference type="PANTHER" id="PTHR34386:SF1">
    <property type="entry name" value="GLUTAREDOXIN-LIKE PROTEIN NRDH"/>
    <property type="match status" value="1"/>
</dbReference>
<feature type="domain" description="DEP" evidence="5">
    <location>
        <begin position="131"/>
        <end position="207"/>
    </location>
</feature>
<dbReference type="InterPro" id="IPR036390">
    <property type="entry name" value="WH_DNA-bd_sf"/>
</dbReference>
<dbReference type="Pfam" id="PF04784">
    <property type="entry name" value="DUF547"/>
    <property type="match status" value="1"/>
</dbReference>
<dbReference type="InterPro" id="IPR036388">
    <property type="entry name" value="WH-like_DNA-bd_sf"/>
</dbReference>
<dbReference type="AlphaFoldDB" id="A0A6P8H310"/>
<dbReference type="PANTHER" id="PTHR34386">
    <property type="entry name" value="GLUTAREDOXIN"/>
    <property type="match status" value="1"/>
</dbReference>
<dbReference type="InterPro" id="IPR002109">
    <property type="entry name" value="Glutaredoxin"/>
</dbReference>
<evidence type="ECO:0000259" key="5">
    <source>
        <dbReference type="PROSITE" id="PS50186"/>
    </source>
</evidence>
<evidence type="ECO:0000313" key="7">
    <source>
        <dbReference type="RefSeq" id="XP_031549993.1"/>
    </source>
</evidence>
<evidence type="ECO:0000256" key="1">
    <source>
        <dbReference type="ARBA" id="ARBA00002549"/>
    </source>
</evidence>
<reference evidence="7" key="1">
    <citation type="submission" date="2025-08" db="UniProtKB">
        <authorList>
            <consortium name="RefSeq"/>
        </authorList>
    </citation>
    <scope>IDENTIFICATION</scope>
    <source>
        <tissue evidence="7">Tentacle</tissue>
    </source>
</reference>
<dbReference type="SUPFAM" id="SSF46785">
    <property type="entry name" value="Winged helix' DNA-binding domain"/>
    <property type="match status" value="1"/>
</dbReference>
<dbReference type="Pfam" id="PF00610">
    <property type="entry name" value="DEP"/>
    <property type="match status" value="1"/>
</dbReference>
<dbReference type="CDD" id="cd04371">
    <property type="entry name" value="DEP"/>
    <property type="match status" value="1"/>
</dbReference>